<feature type="compositionally biased region" description="Basic and acidic residues" evidence="1">
    <location>
        <begin position="1"/>
        <end position="12"/>
    </location>
</feature>
<evidence type="ECO:0000313" key="2">
    <source>
        <dbReference type="EMBL" id="KIM90427.1"/>
    </source>
</evidence>
<dbReference type="InParanoid" id="A0A0C3CL96"/>
<accession>A0A0C3CL96</accession>
<protein>
    <submittedName>
        <fullName evidence="2">Uncharacterized protein</fullName>
    </submittedName>
</protein>
<evidence type="ECO:0000313" key="3">
    <source>
        <dbReference type="Proteomes" id="UP000054166"/>
    </source>
</evidence>
<dbReference type="HOGENOM" id="CLU_1116100_0_0_1"/>
<proteinExistence type="predicted"/>
<keyword evidence="3" id="KW-1185">Reference proteome</keyword>
<reference evidence="3" key="2">
    <citation type="submission" date="2015-01" db="EMBL/GenBank/DDBJ databases">
        <title>Evolutionary Origins and Diversification of the Mycorrhizal Mutualists.</title>
        <authorList>
            <consortium name="DOE Joint Genome Institute"/>
            <consortium name="Mycorrhizal Genomics Consortium"/>
            <person name="Kohler A."/>
            <person name="Kuo A."/>
            <person name="Nagy L.G."/>
            <person name="Floudas D."/>
            <person name="Copeland A."/>
            <person name="Barry K.W."/>
            <person name="Cichocki N."/>
            <person name="Veneault-Fourrey C."/>
            <person name="LaButti K."/>
            <person name="Lindquist E.A."/>
            <person name="Lipzen A."/>
            <person name="Lundell T."/>
            <person name="Morin E."/>
            <person name="Murat C."/>
            <person name="Riley R."/>
            <person name="Ohm R."/>
            <person name="Sun H."/>
            <person name="Tunlid A."/>
            <person name="Henrissat B."/>
            <person name="Grigoriev I.V."/>
            <person name="Hibbett D.S."/>
            <person name="Martin F."/>
        </authorList>
    </citation>
    <scope>NUCLEOTIDE SEQUENCE [LARGE SCALE GENOMIC DNA]</scope>
    <source>
        <strain evidence="3">F 1598</strain>
    </source>
</reference>
<name>A0A0C3CL96_PILCF</name>
<evidence type="ECO:0000256" key="1">
    <source>
        <dbReference type="SAM" id="MobiDB-lite"/>
    </source>
</evidence>
<gene>
    <name evidence="2" type="ORF">PILCRDRAFT_1730</name>
</gene>
<feature type="region of interest" description="Disordered" evidence="1">
    <location>
        <begin position="1"/>
        <end position="33"/>
    </location>
</feature>
<reference evidence="2 3" key="1">
    <citation type="submission" date="2014-04" db="EMBL/GenBank/DDBJ databases">
        <authorList>
            <consortium name="DOE Joint Genome Institute"/>
            <person name="Kuo A."/>
            <person name="Tarkka M."/>
            <person name="Buscot F."/>
            <person name="Kohler A."/>
            <person name="Nagy L.G."/>
            <person name="Floudas D."/>
            <person name="Copeland A."/>
            <person name="Barry K.W."/>
            <person name="Cichocki N."/>
            <person name="Veneault-Fourrey C."/>
            <person name="LaButti K."/>
            <person name="Lindquist E.A."/>
            <person name="Lipzen A."/>
            <person name="Lundell T."/>
            <person name="Morin E."/>
            <person name="Murat C."/>
            <person name="Sun H."/>
            <person name="Tunlid A."/>
            <person name="Henrissat B."/>
            <person name="Grigoriev I.V."/>
            <person name="Hibbett D.S."/>
            <person name="Martin F."/>
            <person name="Nordberg H.P."/>
            <person name="Cantor M.N."/>
            <person name="Hua S.X."/>
        </authorList>
    </citation>
    <scope>NUCLEOTIDE SEQUENCE [LARGE SCALE GENOMIC DNA]</scope>
    <source>
        <strain evidence="2 3">F 1598</strain>
    </source>
</reference>
<sequence>MFSLDKSAKLEKSANIGASGPSDGARRAKVRRDKIRGEKNEAGLLEWGANDYGNLFDGAQGRQEVVMSLKIHDFLVAVQKIASRNSLLLHLNYNIYDTVNPSMFHRGARAHLGEMGPRHTTSVTLVARDDRFGTQAFTLVVGLYTYDFKGHSRDTDSPRNISQCRARKWSLVHSHASRGYIPSTSITYVICSAVRDLTRTFLTAYMNYIAIRGPSEVAQASSREPTCPYRRAKGAQTTLTKFEQDKGED</sequence>
<organism evidence="2 3">
    <name type="scientific">Piloderma croceum (strain F 1598)</name>
    <dbReference type="NCBI Taxonomy" id="765440"/>
    <lineage>
        <taxon>Eukaryota</taxon>
        <taxon>Fungi</taxon>
        <taxon>Dikarya</taxon>
        <taxon>Basidiomycota</taxon>
        <taxon>Agaricomycotina</taxon>
        <taxon>Agaricomycetes</taxon>
        <taxon>Agaricomycetidae</taxon>
        <taxon>Atheliales</taxon>
        <taxon>Atheliaceae</taxon>
        <taxon>Piloderma</taxon>
    </lineage>
</organism>
<dbReference type="AlphaFoldDB" id="A0A0C3CL96"/>
<dbReference type="Proteomes" id="UP000054166">
    <property type="component" value="Unassembled WGS sequence"/>
</dbReference>
<dbReference type="EMBL" id="KN832973">
    <property type="protein sequence ID" value="KIM90427.1"/>
    <property type="molecule type" value="Genomic_DNA"/>
</dbReference>